<dbReference type="InterPro" id="IPR042099">
    <property type="entry name" value="ANL_N_sf"/>
</dbReference>
<dbReference type="Gene3D" id="3.30.300.30">
    <property type="match status" value="1"/>
</dbReference>
<dbReference type="GO" id="GO:0031956">
    <property type="term" value="F:medium-chain fatty acid-CoA ligase activity"/>
    <property type="evidence" value="ECO:0007669"/>
    <property type="project" value="TreeGrafter"/>
</dbReference>
<evidence type="ECO:0000313" key="5">
    <source>
        <dbReference type="Proteomes" id="UP001365542"/>
    </source>
</evidence>
<gene>
    <name evidence="4" type="ORF">TWF694_000788</name>
</gene>
<dbReference type="SUPFAM" id="SSF56801">
    <property type="entry name" value="Acetyl-CoA synthetase-like"/>
    <property type="match status" value="1"/>
</dbReference>
<dbReference type="PROSITE" id="PS00455">
    <property type="entry name" value="AMP_BINDING"/>
    <property type="match status" value="1"/>
</dbReference>
<comment type="caution">
    <text evidence="4">The sequence shown here is derived from an EMBL/GenBank/DDBJ whole genome shotgun (WGS) entry which is preliminary data.</text>
</comment>
<evidence type="ECO:0000256" key="1">
    <source>
        <dbReference type="SAM" id="MobiDB-lite"/>
    </source>
</evidence>
<protein>
    <submittedName>
        <fullName evidence="4">Uncharacterized protein</fullName>
    </submittedName>
</protein>
<feature type="domain" description="AMP-dependent synthetase/ligase" evidence="2">
    <location>
        <begin position="59"/>
        <end position="434"/>
    </location>
</feature>
<accession>A0AAV9XR55</accession>
<dbReference type="Proteomes" id="UP001365542">
    <property type="component" value="Unassembled WGS sequence"/>
</dbReference>
<evidence type="ECO:0000259" key="3">
    <source>
        <dbReference type="Pfam" id="PF13193"/>
    </source>
</evidence>
<feature type="region of interest" description="Disordered" evidence="1">
    <location>
        <begin position="18"/>
        <end position="37"/>
    </location>
</feature>
<dbReference type="EMBL" id="JAVHJO010000001">
    <property type="protein sequence ID" value="KAK6544077.1"/>
    <property type="molecule type" value="Genomic_DNA"/>
</dbReference>
<evidence type="ECO:0000313" key="4">
    <source>
        <dbReference type="EMBL" id="KAK6544077.1"/>
    </source>
</evidence>
<sequence>MRFTRVLAGRNSLLVKPNAGFVPRPRQKPKADRETTANVHASPIHIPYLTRLLELVSSETHKNTTAIVEQECYDSQDGKSFTYAQLGSDMLHTRDQFIKLKEFRHTNRRIKGGLGIGLIADRSYEFVVNLLALFSLGARPILIAQNSKPGEIHRYMGIAAANRVIFPREMLDTPTFREIQRDTRDLKIFTNEVLHQPRKLVSTDRYQKDPRIKVQVDNRGTILFTSGTTGTPKAVFTKMTSLMMQCTALQEAWQYSPRDHIIHVLPTHHIHGFVNTLLTPLISGSSIEFTKEAFEARKVLERIRAPPTQHRPERVTMLHGVPTMYSSFLSAYESMSPSEQQETAEGLKRLRVAVCGSAALPVPIAERWKAITGEIPLERYGMTETGMTFTNPLDPESRILGSVGYPLSGIQAVLLDRKNRIIDADGFAGSLAIKWEPKGKSGPLFTEYWNNRDATNRQLVLPEKVRPDMVDRYEDNKIVMKGQNIPGGGSTREKLKGTVWFSTGDMAKRGPKGEMIILGRESVDILKVGGHLISALEIERKALSLEEIKEVAVIGLPSEKFGQIPAAVVTLKPDYATRYKEDQVFKRELVANVRKKMRELLSSEKLPRKWVVVDKISKNQMGKVNKVSLLRKVFPETAEKVVSKHIETATEVVEVDQKTEVDDIEERATKVVVVKEKTNVDDSGEQASKAAV</sequence>
<feature type="domain" description="AMP-binding enzyme C-terminal" evidence="3">
    <location>
        <begin position="537"/>
        <end position="623"/>
    </location>
</feature>
<dbReference type="Pfam" id="PF00501">
    <property type="entry name" value="AMP-binding"/>
    <property type="match status" value="1"/>
</dbReference>
<dbReference type="AlphaFoldDB" id="A0AAV9XR55"/>
<dbReference type="PANTHER" id="PTHR43201">
    <property type="entry name" value="ACYL-COA SYNTHETASE"/>
    <property type="match status" value="1"/>
</dbReference>
<dbReference type="InterPro" id="IPR025110">
    <property type="entry name" value="AMP-bd_C"/>
</dbReference>
<dbReference type="InterPro" id="IPR045851">
    <property type="entry name" value="AMP-bd_C_sf"/>
</dbReference>
<dbReference type="InterPro" id="IPR000873">
    <property type="entry name" value="AMP-dep_synth/lig_dom"/>
</dbReference>
<name>A0AAV9XR55_9PEZI</name>
<proteinExistence type="predicted"/>
<dbReference type="Gene3D" id="3.40.50.12780">
    <property type="entry name" value="N-terminal domain of ligase-like"/>
    <property type="match status" value="1"/>
</dbReference>
<evidence type="ECO:0000259" key="2">
    <source>
        <dbReference type="Pfam" id="PF00501"/>
    </source>
</evidence>
<dbReference type="GO" id="GO:0006631">
    <property type="term" value="P:fatty acid metabolic process"/>
    <property type="evidence" value="ECO:0007669"/>
    <property type="project" value="TreeGrafter"/>
</dbReference>
<organism evidence="4 5">
    <name type="scientific">Orbilia ellipsospora</name>
    <dbReference type="NCBI Taxonomy" id="2528407"/>
    <lineage>
        <taxon>Eukaryota</taxon>
        <taxon>Fungi</taxon>
        <taxon>Dikarya</taxon>
        <taxon>Ascomycota</taxon>
        <taxon>Pezizomycotina</taxon>
        <taxon>Orbiliomycetes</taxon>
        <taxon>Orbiliales</taxon>
        <taxon>Orbiliaceae</taxon>
        <taxon>Orbilia</taxon>
    </lineage>
</organism>
<reference evidence="4 5" key="1">
    <citation type="submission" date="2019-10" db="EMBL/GenBank/DDBJ databases">
        <authorList>
            <person name="Palmer J.M."/>
        </authorList>
    </citation>
    <scope>NUCLEOTIDE SEQUENCE [LARGE SCALE GENOMIC DNA]</scope>
    <source>
        <strain evidence="4 5">TWF694</strain>
    </source>
</reference>
<dbReference type="Pfam" id="PF13193">
    <property type="entry name" value="AMP-binding_C"/>
    <property type="match status" value="1"/>
</dbReference>
<dbReference type="PANTHER" id="PTHR43201:SF28">
    <property type="entry name" value="ENZYME, PUTATIVE (AFU_ORTHOLOGUE AFUA_7G01530)-RELATED"/>
    <property type="match status" value="1"/>
</dbReference>
<dbReference type="InterPro" id="IPR020845">
    <property type="entry name" value="AMP-binding_CS"/>
</dbReference>
<keyword evidence="5" id="KW-1185">Reference proteome</keyword>